<dbReference type="Proteomes" id="UP000004931">
    <property type="component" value="Unassembled WGS sequence"/>
</dbReference>
<evidence type="ECO:0000313" key="1">
    <source>
        <dbReference type="EMBL" id="EAW32464.1"/>
    </source>
</evidence>
<keyword evidence="2" id="KW-1185">Reference proteome</keyword>
<dbReference type="EMBL" id="AAVT01000001">
    <property type="protein sequence ID" value="EAW32464.1"/>
    <property type="molecule type" value="Genomic_DNA"/>
</dbReference>
<proteinExistence type="predicted"/>
<gene>
    <name evidence="1" type="ORF">GP2143_14451</name>
</gene>
<reference evidence="1 2" key="1">
    <citation type="journal article" date="2010" name="J. Bacteriol.">
        <title>Genome sequence of the oligotrophic marine Gammaproteobacterium HTCC2143, isolated from the Oregon Coast.</title>
        <authorList>
            <person name="Oh H.M."/>
            <person name="Kang I."/>
            <person name="Ferriera S."/>
            <person name="Giovannoni S.J."/>
            <person name="Cho J.C."/>
        </authorList>
    </citation>
    <scope>NUCLEOTIDE SEQUENCE [LARGE SCALE GENOMIC DNA]</scope>
    <source>
        <strain evidence="1 2">HTCC2143</strain>
    </source>
</reference>
<organism evidence="1 2">
    <name type="scientific">marine gamma proteobacterium HTCC2143</name>
    <dbReference type="NCBI Taxonomy" id="247633"/>
    <lineage>
        <taxon>Bacteria</taxon>
        <taxon>Pseudomonadati</taxon>
        <taxon>Pseudomonadota</taxon>
        <taxon>Gammaproteobacteria</taxon>
        <taxon>Cellvibrionales</taxon>
        <taxon>Spongiibacteraceae</taxon>
        <taxon>BD1-7 clade</taxon>
    </lineage>
</organism>
<name>A0Y8L0_9GAMM</name>
<protein>
    <submittedName>
        <fullName evidence="1">Uncharacterized protein</fullName>
    </submittedName>
</protein>
<evidence type="ECO:0000313" key="2">
    <source>
        <dbReference type="Proteomes" id="UP000004931"/>
    </source>
</evidence>
<comment type="caution">
    <text evidence="1">The sequence shown here is derived from an EMBL/GenBank/DDBJ whole genome shotgun (WGS) entry which is preliminary data.</text>
</comment>
<sequence>MVMIPLLSGGHAWPVSMALVIHYKYEWPAQFLDSLFLSMNIDYADSPTL</sequence>
<dbReference type="AlphaFoldDB" id="A0Y8L0"/>
<accession>A0Y8L0</accession>